<evidence type="ECO:0000313" key="2">
    <source>
        <dbReference type="Proteomes" id="UP000050525"/>
    </source>
</evidence>
<reference evidence="1 2" key="1">
    <citation type="journal article" date="2012" name="Genome Biol.">
        <title>Sequencing three crocodilian genomes to illuminate the evolution of archosaurs and amniotes.</title>
        <authorList>
            <person name="St John J.A."/>
            <person name="Braun E.L."/>
            <person name="Isberg S.R."/>
            <person name="Miles L.G."/>
            <person name="Chong A.Y."/>
            <person name="Gongora J."/>
            <person name="Dalzell P."/>
            <person name="Moran C."/>
            <person name="Bed'hom B."/>
            <person name="Abzhanov A."/>
            <person name="Burgess S.C."/>
            <person name="Cooksey A.M."/>
            <person name="Castoe T.A."/>
            <person name="Crawford N.G."/>
            <person name="Densmore L.D."/>
            <person name="Drew J.C."/>
            <person name="Edwards S.V."/>
            <person name="Faircloth B.C."/>
            <person name="Fujita M.K."/>
            <person name="Greenwold M.J."/>
            <person name="Hoffmann F.G."/>
            <person name="Howard J.M."/>
            <person name="Iguchi T."/>
            <person name="Janes D.E."/>
            <person name="Khan S.Y."/>
            <person name="Kohno S."/>
            <person name="de Koning A.J."/>
            <person name="Lance S.L."/>
            <person name="McCarthy F.M."/>
            <person name="McCormack J.E."/>
            <person name="Merchant M.E."/>
            <person name="Peterson D.G."/>
            <person name="Pollock D.D."/>
            <person name="Pourmand N."/>
            <person name="Raney B.J."/>
            <person name="Roessler K.A."/>
            <person name="Sanford J.R."/>
            <person name="Sawyer R.H."/>
            <person name="Schmidt C.J."/>
            <person name="Triplett E.W."/>
            <person name="Tuberville T.D."/>
            <person name="Venegas-Anaya M."/>
            <person name="Howard J.T."/>
            <person name="Jarvis E.D."/>
            <person name="Guillette L.J.Jr."/>
            <person name="Glenn T.C."/>
            <person name="Green R.E."/>
            <person name="Ray D.A."/>
        </authorList>
    </citation>
    <scope>NUCLEOTIDE SEQUENCE [LARGE SCALE GENOMIC DNA]</scope>
    <source>
        <strain evidence="1">KSC_2009_1</strain>
    </source>
</reference>
<proteinExistence type="predicted"/>
<dbReference type="AlphaFoldDB" id="A0A151M221"/>
<dbReference type="EMBL" id="AKHW03006807">
    <property type="protein sequence ID" value="KYO18551.1"/>
    <property type="molecule type" value="Genomic_DNA"/>
</dbReference>
<name>A0A151M221_ALLMI</name>
<accession>A0A151M221</accession>
<sequence length="71" mass="8393">MHLMALFLPTGRFNWTLLTTVRCYTRKQLLHSRQLGAHVKQKRPSCLKENYSKTLVESLIDYNTYDHVGLR</sequence>
<keyword evidence="2" id="KW-1185">Reference proteome</keyword>
<evidence type="ECO:0000313" key="1">
    <source>
        <dbReference type="EMBL" id="KYO18551.1"/>
    </source>
</evidence>
<protein>
    <submittedName>
        <fullName evidence="1">Uncharacterized protein</fullName>
    </submittedName>
</protein>
<organism evidence="1 2">
    <name type="scientific">Alligator mississippiensis</name>
    <name type="common">American alligator</name>
    <dbReference type="NCBI Taxonomy" id="8496"/>
    <lineage>
        <taxon>Eukaryota</taxon>
        <taxon>Metazoa</taxon>
        <taxon>Chordata</taxon>
        <taxon>Craniata</taxon>
        <taxon>Vertebrata</taxon>
        <taxon>Euteleostomi</taxon>
        <taxon>Archelosauria</taxon>
        <taxon>Archosauria</taxon>
        <taxon>Crocodylia</taxon>
        <taxon>Alligatoridae</taxon>
        <taxon>Alligatorinae</taxon>
        <taxon>Alligator</taxon>
    </lineage>
</organism>
<dbReference type="Proteomes" id="UP000050525">
    <property type="component" value="Unassembled WGS sequence"/>
</dbReference>
<comment type="caution">
    <text evidence="1">The sequence shown here is derived from an EMBL/GenBank/DDBJ whole genome shotgun (WGS) entry which is preliminary data.</text>
</comment>
<gene>
    <name evidence="1" type="ORF">Y1Q_0014812</name>
</gene>